<name>A0ABW3ZMP1_9RHOB</name>
<protein>
    <submittedName>
        <fullName evidence="2">Uncharacterized protein</fullName>
    </submittedName>
</protein>
<proteinExistence type="predicted"/>
<gene>
    <name evidence="2" type="ORF">ACFQ4E_17950</name>
</gene>
<keyword evidence="3" id="KW-1185">Reference proteome</keyword>
<sequence length="77" mass="7805">MKTLLALTALSIATIGGAANAMAPSSSAELTIERYVPGADVKALSEAEVAAVLNVINSTDSQSDARSQAAALIRAFQ</sequence>
<dbReference type="RefSeq" id="WP_386805902.1">
    <property type="nucleotide sequence ID" value="NZ_JBHTMU010000045.1"/>
</dbReference>
<dbReference type="Proteomes" id="UP001597135">
    <property type="component" value="Unassembled WGS sequence"/>
</dbReference>
<keyword evidence="1" id="KW-0732">Signal</keyword>
<evidence type="ECO:0000256" key="1">
    <source>
        <dbReference type="SAM" id="SignalP"/>
    </source>
</evidence>
<feature type="chain" id="PRO_5045064375" evidence="1">
    <location>
        <begin position="22"/>
        <end position="77"/>
    </location>
</feature>
<evidence type="ECO:0000313" key="2">
    <source>
        <dbReference type="EMBL" id="MFD1344319.1"/>
    </source>
</evidence>
<reference evidence="3" key="1">
    <citation type="journal article" date="2019" name="Int. J. Syst. Evol. Microbiol.">
        <title>The Global Catalogue of Microorganisms (GCM) 10K type strain sequencing project: providing services to taxonomists for standard genome sequencing and annotation.</title>
        <authorList>
            <consortium name="The Broad Institute Genomics Platform"/>
            <consortium name="The Broad Institute Genome Sequencing Center for Infectious Disease"/>
            <person name="Wu L."/>
            <person name="Ma J."/>
        </authorList>
    </citation>
    <scope>NUCLEOTIDE SEQUENCE [LARGE SCALE GENOMIC DNA]</scope>
    <source>
        <strain evidence="3">CCUG 62953</strain>
    </source>
</reference>
<dbReference type="EMBL" id="JBHTMU010000045">
    <property type="protein sequence ID" value="MFD1344319.1"/>
    <property type="molecule type" value="Genomic_DNA"/>
</dbReference>
<comment type="caution">
    <text evidence="2">The sequence shown here is derived from an EMBL/GenBank/DDBJ whole genome shotgun (WGS) entry which is preliminary data.</text>
</comment>
<organism evidence="2 3">
    <name type="scientific">Litorisediminicola beolgyonensis</name>
    <dbReference type="NCBI Taxonomy" id="1173614"/>
    <lineage>
        <taxon>Bacteria</taxon>
        <taxon>Pseudomonadati</taxon>
        <taxon>Pseudomonadota</taxon>
        <taxon>Alphaproteobacteria</taxon>
        <taxon>Rhodobacterales</taxon>
        <taxon>Paracoccaceae</taxon>
        <taxon>Litorisediminicola</taxon>
    </lineage>
</organism>
<feature type="signal peptide" evidence="1">
    <location>
        <begin position="1"/>
        <end position="21"/>
    </location>
</feature>
<evidence type="ECO:0000313" key="3">
    <source>
        <dbReference type="Proteomes" id="UP001597135"/>
    </source>
</evidence>
<accession>A0ABW3ZMP1</accession>